<dbReference type="Pfam" id="PF13424">
    <property type="entry name" value="TPR_12"/>
    <property type="match status" value="1"/>
</dbReference>
<keyword evidence="4" id="KW-1185">Reference proteome</keyword>
<keyword evidence="2" id="KW-0472">Membrane</keyword>
<feature type="repeat" description="TPR" evidence="1">
    <location>
        <begin position="129"/>
        <end position="162"/>
    </location>
</feature>
<reference evidence="3" key="1">
    <citation type="submission" date="2021-06" db="EMBL/GenBank/DDBJ databases">
        <title>44 bacteria genomes isolated from Dapeng, Shenzhen.</title>
        <authorList>
            <person name="Zheng W."/>
            <person name="Yu S."/>
            <person name="Huang Y."/>
        </authorList>
    </citation>
    <scope>NUCLEOTIDE SEQUENCE</scope>
    <source>
        <strain evidence="3">DP5N28-2</strain>
    </source>
</reference>
<comment type="caution">
    <text evidence="3">The sequence shown here is derived from an EMBL/GenBank/DDBJ whole genome shotgun (WGS) entry which is preliminary data.</text>
</comment>
<evidence type="ECO:0000313" key="3">
    <source>
        <dbReference type="EMBL" id="MBY5957494.1"/>
    </source>
</evidence>
<dbReference type="RefSeq" id="WP_222579015.1">
    <property type="nucleotide sequence ID" value="NZ_JAHVHU010000005.1"/>
</dbReference>
<evidence type="ECO:0000256" key="2">
    <source>
        <dbReference type="SAM" id="Phobius"/>
    </source>
</evidence>
<dbReference type="AlphaFoldDB" id="A0A953LC81"/>
<protein>
    <submittedName>
        <fullName evidence="3">Tetratricopeptide repeat protein</fullName>
    </submittedName>
</protein>
<organism evidence="3 4">
    <name type="scientific">Membranihabitans marinus</name>
    <dbReference type="NCBI Taxonomy" id="1227546"/>
    <lineage>
        <taxon>Bacteria</taxon>
        <taxon>Pseudomonadati</taxon>
        <taxon>Bacteroidota</taxon>
        <taxon>Saprospiria</taxon>
        <taxon>Saprospirales</taxon>
        <taxon>Saprospiraceae</taxon>
        <taxon>Membranihabitans</taxon>
    </lineage>
</organism>
<keyword evidence="2" id="KW-0812">Transmembrane</keyword>
<keyword evidence="1" id="KW-0802">TPR repeat</keyword>
<dbReference type="InterPro" id="IPR011990">
    <property type="entry name" value="TPR-like_helical_dom_sf"/>
</dbReference>
<name>A0A953LC81_9BACT</name>
<dbReference type="SUPFAM" id="SSF48452">
    <property type="entry name" value="TPR-like"/>
    <property type="match status" value="1"/>
</dbReference>
<dbReference type="PROSITE" id="PS50005">
    <property type="entry name" value="TPR"/>
    <property type="match status" value="2"/>
</dbReference>
<dbReference type="Gene3D" id="1.25.40.10">
    <property type="entry name" value="Tetratricopeptide repeat domain"/>
    <property type="match status" value="2"/>
</dbReference>
<feature type="transmembrane region" description="Helical" evidence="2">
    <location>
        <begin position="20"/>
        <end position="38"/>
    </location>
</feature>
<dbReference type="SMART" id="SM00028">
    <property type="entry name" value="TPR"/>
    <property type="match status" value="3"/>
</dbReference>
<proteinExistence type="predicted"/>
<dbReference type="InterPro" id="IPR019734">
    <property type="entry name" value="TPR_rpt"/>
</dbReference>
<gene>
    <name evidence="3" type="ORF">KUV50_05055</name>
</gene>
<dbReference type="Pfam" id="PF13174">
    <property type="entry name" value="TPR_6"/>
    <property type="match status" value="1"/>
</dbReference>
<evidence type="ECO:0000256" key="1">
    <source>
        <dbReference type="PROSITE-ProRule" id="PRU00339"/>
    </source>
</evidence>
<sequence>MSIPQQESSSENFFEKNQKIITGVVGAIIIGVVGYLAYSNLYQKPREIEASNAIYTAEMQFERDSFENALLSPGAGNMGFLDIIEEYSGTETANLANYYAGISYLKLGKYEAAISYLKAFKADGKLTPITKNGAIGDAYSELEEYDEAIKYYKKAGNAGDNEYLTPYYLKKLGMLYEQEGDYQDALAVYKKIKENYPESPDGFNIEKYISNVQYAQNTN</sequence>
<evidence type="ECO:0000313" key="4">
    <source>
        <dbReference type="Proteomes" id="UP000753961"/>
    </source>
</evidence>
<dbReference type="Proteomes" id="UP000753961">
    <property type="component" value="Unassembled WGS sequence"/>
</dbReference>
<dbReference type="EMBL" id="JAHVHU010000005">
    <property type="protein sequence ID" value="MBY5957494.1"/>
    <property type="molecule type" value="Genomic_DNA"/>
</dbReference>
<keyword evidence="2" id="KW-1133">Transmembrane helix</keyword>
<feature type="repeat" description="TPR" evidence="1">
    <location>
        <begin position="166"/>
        <end position="199"/>
    </location>
</feature>
<accession>A0A953LC81</accession>